<dbReference type="InterPro" id="IPR036028">
    <property type="entry name" value="SH3-like_dom_sf"/>
</dbReference>
<feature type="domain" description="SH3" evidence="4">
    <location>
        <begin position="75"/>
        <end position="134"/>
    </location>
</feature>
<dbReference type="PROSITE" id="PS50002">
    <property type="entry name" value="SH3"/>
    <property type="match status" value="1"/>
</dbReference>
<protein>
    <recommendedName>
        <fullName evidence="4">SH3 domain-containing protein</fullName>
    </recommendedName>
</protein>
<proteinExistence type="predicted"/>
<dbReference type="GO" id="GO:1990528">
    <property type="term" value="C:Rvs161p-Rvs167p complex"/>
    <property type="evidence" value="ECO:0007669"/>
    <property type="project" value="TreeGrafter"/>
</dbReference>
<dbReference type="GO" id="GO:0051666">
    <property type="term" value="P:actin cortical patch localization"/>
    <property type="evidence" value="ECO:0007669"/>
    <property type="project" value="InterPro"/>
</dbReference>
<dbReference type="GO" id="GO:0097320">
    <property type="term" value="P:plasma membrane tubulation"/>
    <property type="evidence" value="ECO:0007669"/>
    <property type="project" value="TreeGrafter"/>
</dbReference>
<dbReference type="Proteomes" id="UP001213000">
    <property type="component" value="Unassembled WGS sequence"/>
</dbReference>
<dbReference type="GO" id="GO:0043332">
    <property type="term" value="C:mating projection tip"/>
    <property type="evidence" value="ECO:0007669"/>
    <property type="project" value="TreeGrafter"/>
</dbReference>
<evidence type="ECO:0000256" key="2">
    <source>
        <dbReference type="PROSITE-ProRule" id="PRU00192"/>
    </source>
</evidence>
<dbReference type="Gene3D" id="2.30.30.40">
    <property type="entry name" value="SH3 Domains"/>
    <property type="match status" value="1"/>
</dbReference>
<dbReference type="Pfam" id="PF00018">
    <property type="entry name" value="SH3_1"/>
    <property type="match status" value="1"/>
</dbReference>
<name>A0AAD5VRM1_9AGAR</name>
<gene>
    <name evidence="5" type="ORF">NP233_g6088</name>
</gene>
<feature type="region of interest" description="Disordered" evidence="3">
    <location>
        <begin position="159"/>
        <end position="192"/>
    </location>
</feature>
<reference evidence="5" key="1">
    <citation type="submission" date="2022-07" db="EMBL/GenBank/DDBJ databases">
        <title>Genome Sequence of Leucocoprinus birnbaumii.</title>
        <authorList>
            <person name="Buettner E."/>
        </authorList>
    </citation>
    <scope>NUCLEOTIDE SEQUENCE</scope>
    <source>
        <strain evidence="5">VT141</strain>
    </source>
</reference>
<dbReference type="InterPro" id="IPR001452">
    <property type="entry name" value="SH3_domain"/>
</dbReference>
<keyword evidence="6" id="KW-1185">Reference proteome</keyword>
<dbReference type="GO" id="GO:0030479">
    <property type="term" value="C:actin cortical patch"/>
    <property type="evidence" value="ECO:0007669"/>
    <property type="project" value="TreeGrafter"/>
</dbReference>
<organism evidence="5 6">
    <name type="scientific">Leucocoprinus birnbaumii</name>
    <dbReference type="NCBI Taxonomy" id="56174"/>
    <lineage>
        <taxon>Eukaryota</taxon>
        <taxon>Fungi</taxon>
        <taxon>Dikarya</taxon>
        <taxon>Basidiomycota</taxon>
        <taxon>Agaricomycotina</taxon>
        <taxon>Agaricomycetes</taxon>
        <taxon>Agaricomycetidae</taxon>
        <taxon>Agaricales</taxon>
        <taxon>Agaricineae</taxon>
        <taxon>Agaricaceae</taxon>
        <taxon>Leucocoprinus</taxon>
    </lineage>
</organism>
<dbReference type="FunFam" id="2.30.30.40:FF:000072">
    <property type="entry name" value="Unconventional Myosin IB"/>
    <property type="match status" value="1"/>
</dbReference>
<evidence type="ECO:0000313" key="5">
    <source>
        <dbReference type="EMBL" id="KAJ3567853.1"/>
    </source>
</evidence>
<evidence type="ECO:0000313" key="6">
    <source>
        <dbReference type="Proteomes" id="UP001213000"/>
    </source>
</evidence>
<evidence type="ECO:0000259" key="4">
    <source>
        <dbReference type="PROSITE" id="PS50002"/>
    </source>
</evidence>
<dbReference type="InterPro" id="IPR046982">
    <property type="entry name" value="BIN3/RVS161-like"/>
</dbReference>
<dbReference type="PANTHER" id="PTHR47174">
    <property type="entry name" value="BRIDGING INTEGRATOR 3"/>
    <property type="match status" value="1"/>
</dbReference>
<evidence type="ECO:0000256" key="3">
    <source>
        <dbReference type="SAM" id="MobiDB-lite"/>
    </source>
</evidence>
<accession>A0AAD5VRM1</accession>
<dbReference type="PRINTS" id="PR00499">
    <property type="entry name" value="P67PHOX"/>
</dbReference>
<dbReference type="GO" id="GO:0031097">
    <property type="term" value="C:medial cortex"/>
    <property type="evidence" value="ECO:0007669"/>
    <property type="project" value="TreeGrafter"/>
</dbReference>
<dbReference type="EMBL" id="JANIEX010000383">
    <property type="protein sequence ID" value="KAJ3567853.1"/>
    <property type="molecule type" value="Genomic_DNA"/>
</dbReference>
<comment type="caution">
    <text evidence="5">The sequence shown here is derived from an EMBL/GenBank/DDBJ whole genome shotgun (WGS) entry which is preliminary data.</text>
</comment>
<feature type="compositionally biased region" description="Pro residues" evidence="3">
    <location>
        <begin position="54"/>
        <end position="74"/>
    </location>
</feature>
<dbReference type="AlphaFoldDB" id="A0AAD5VRM1"/>
<dbReference type="SUPFAM" id="SSF50044">
    <property type="entry name" value="SH3-domain"/>
    <property type="match status" value="1"/>
</dbReference>
<keyword evidence="1 2" id="KW-0728">SH3 domain</keyword>
<dbReference type="PRINTS" id="PR00452">
    <property type="entry name" value="SH3DOMAIN"/>
</dbReference>
<dbReference type="PANTHER" id="PTHR47174:SF1">
    <property type="entry name" value="REDUCED VIABILITY UPON STARVATION PROTEIN 167"/>
    <property type="match status" value="1"/>
</dbReference>
<feature type="region of interest" description="Disordered" evidence="3">
    <location>
        <begin position="47"/>
        <end position="74"/>
    </location>
</feature>
<sequence length="225" mass="23313">MTYANDSENSVLLAHIVSQIENNVDFLASQGYISPADASSFLAKLPRSNSPASFPTPTPRAAVPPPLPAPAPAAPAVPQARALWAWTGQDAGDLSIAQGDIIEIVEETNNDWWTGRVDGRQGIFPASYVERVKAPVTAPAPASGRPAYKPFRAAYHGMDTPPAAHTPIPGPSTQTNSVGLQEAPGQEEKKSKYGDLKKTMATSAAGGVGFGAGAAIGGGLVRAIF</sequence>
<dbReference type="GO" id="GO:0008289">
    <property type="term" value="F:lipid binding"/>
    <property type="evidence" value="ECO:0007669"/>
    <property type="project" value="TreeGrafter"/>
</dbReference>
<evidence type="ECO:0000256" key="1">
    <source>
        <dbReference type="ARBA" id="ARBA00022443"/>
    </source>
</evidence>
<dbReference type="GO" id="GO:0006897">
    <property type="term" value="P:endocytosis"/>
    <property type="evidence" value="ECO:0007669"/>
    <property type="project" value="InterPro"/>
</dbReference>
<dbReference type="SMART" id="SM00326">
    <property type="entry name" value="SH3"/>
    <property type="match status" value="1"/>
</dbReference>